<dbReference type="EMBL" id="GBRH01233236">
    <property type="protein sequence ID" value="JAD64659.1"/>
    <property type="molecule type" value="Transcribed_RNA"/>
</dbReference>
<accession>A0A0A9BL45</accession>
<name>A0A0A9BL45_ARUDO</name>
<organism evidence="2">
    <name type="scientific">Arundo donax</name>
    <name type="common">Giant reed</name>
    <name type="synonym">Donax arundinaceus</name>
    <dbReference type="NCBI Taxonomy" id="35708"/>
    <lineage>
        <taxon>Eukaryota</taxon>
        <taxon>Viridiplantae</taxon>
        <taxon>Streptophyta</taxon>
        <taxon>Embryophyta</taxon>
        <taxon>Tracheophyta</taxon>
        <taxon>Spermatophyta</taxon>
        <taxon>Magnoliopsida</taxon>
        <taxon>Liliopsida</taxon>
        <taxon>Poales</taxon>
        <taxon>Poaceae</taxon>
        <taxon>PACMAD clade</taxon>
        <taxon>Arundinoideae</taxon>
        <taxon>Arundineae</taxon>
        <taxon>Arundo</taxon>
    </lineage>
</organism>
<proteinExistence type="predicted"/>
<dbReference type="AlphaFoldDB" id="A0A0A9BL45"/>
<feature type="region of interest" description="Disordered" evidence="1">
    <location>
        <begin position="1"/>
        <end position="39"/>
    </location>
</feature>
<evidence type="ECO:0000256" key="1">
    <source>
        <dbReference type="SAM" id="MobiDB-lite"/>
    </source>
</evidence>
<protein>
    <submittedName>
        <fullName evidence="2">Uncharacterized protein</fullName>
    </submittedName>
</protein>
<sequence>MHTQRPNTTNSSTSRRLQEFNPSPWMLNQRFRWPSPQAS</sequence>
<evidence type="ECO:0000313" key="2">
    <source>
        <dbReference type="EMBL" id="JAD64659.1"/>
    </source>
</evidence>
<reference evidence="2" key="1">
    <citation type="submission" date="2014-09" db="EMBL/GenBank/DDBJ databases">
        <authorList>
            <person name="Magalhaes I.L.F."/>
            <person name="Oliveira U."/>
            <person name="Santos F.R."/>
            <person name="Vidigal T.H.D.A."/>
            <person name="Brescovit A.D."/>
            <person name="Santos A.J."/>
        </authorList>
    </citation>
    <scope>NUCLEOTIDE SEQUENCE</scope>
    <source>
        <tissue evidence="2">Shoot tissue taken approximately 20 cm above the soil surface</tissue>
    </source>
</reference>
<reference evidence="2" key="2">
    <citation type="journal article" date="2015" name="Data Brief">
        <title>Shoot transcriptome of the giant reed, Arundo donax.</title>
        <authorList>
            <person name="Barrero R.A."/>
            <person name="Guerrero F.D."/>
            <person name="Moolhuijzen P."/>
            <person name="Goolsby J.A."/>
            <person name="Tidwell J."/>
            <person name="Bellgard S.E."/>
            <person name="Bellgard M.I."/>
        </authorList>
    </citation>
    <scope>NUCLEOTIDE SEQUENCE</scope>
    <source>
        <tissue evidence="2">Shoot tissue taken approximately 20 cm above the soil surface</tissue>
    </source>
</reference>
<feature type="compositionally biased region" description="Polar residues" evidence="1">
    <location>
        <begin position="1"/>
        <end position="15"/>
    </location>
</feature>